<dbReference type="EMBL" id="JANBPK010000844">
    <property type="protein sequence ID" value="KAJ2930394.1"/>
    <property type="molecule type" value="Genomic_DNA"/>
</dbReference>
<evidence type="ECO:0000313" key="3">
    <source>
        <dbReference type="Proteomes" id="UP001140091"/>
    </source>
</evidence>
<feature type="region of interest" description="Disordered" evidence="1">
    <location>
        <begin position="27"/>
        <end position="91"/>
    </location>
</feature>
<keyword evidence="3" id="KW-1185">Reference proteome</keyword>
<name>A0A9W8JAE3_9AGAR</name>
<dbReference type="AlphaFoldDB" id="A0A9W8JAE3"/>
<feature type="compositionally biased region" description="Basic and acidic residues" evidence="1">
    <location>
        <begin position="42"/>
        <end position="51"/>
    </location>
</feature>
<evidence type="ECO:0000256" key="1">
    <source>
        <dbReference type="SAM" id="MobiDB-lite"/>
    </source>
</evidence>
<evidence type="ECO:0000313" key="2">
    <source>
        <dbReference type="EMBL" id="KAJ2930394.1"/>
    </source>
</evidence>
<protein>
    <submittedName>
        <fullName evidence="2">Uncharacterized protein</fullName>
    </submittedName>
</protein>
<gene>
    <name evidence="2" type="ORF">H1R20_g6719</name>
</gene>
<feature type="compositionally biased region" description="Low complexity" evidence="1">
    <location>
        <begin position="198"/>
        <end position="208"/>
    </location>
</feature>
<proteinExistence type="predicted"/>
<feature type="region of interest" description="Disordered" evidence="1">
    <location>
        <begin position="134"/>
        <end position="176"/>
    </location>
</feature>
<feature type="region of interest" description="Disordered" evidence="1">
    <location>
        <begin position="188"/>
        <end position="208"/>
    </location>
</feature>
<feature type="non-terminal residue" evidence="2">
    <location>
        <position position="253"/>
    </location>
</feature>
<comment type="caution">
    <text evidence="2">The sequence shown here is derived from an EMBL/GenBank/DDBJ whole genome shotgun (WGS) entry which is preliminary data.</text>
</comment>
<sequence length="253" mass="26976">MTEYDYSPAAWEAHIAKQASIAQWSQETAQQKHAYTNPFKPSAEETARKNASDFYGGGEAYDGPDRPPTPTNPGPIRGGFPGYVPPMASGQQQQATAGAAGGYQTCYYAGSVLVPRWTGTTWVYETYANPNQAQASTAANTTTGAKSSSSSIKSGKSSSSKKSKQRPTPVKSYTLPPSYVYQQQNPQYFQMPLPPQPNSGNTTASGGSGGAYAAYAYPTVMVDGAMRKDSVKLTKKKKPSVDASSFFGRLGRS</sequence>
<organism evidence="2 3">
    <name type="scientific">Candolleomyces eurysporus</name>
    <dbReference type="NCBI Taxonomy" id="2828524"/>
    <lineage>
        <taxon>Eukaryota</taxon>
        <taxon>Fungi</taxon>
        <taxon>Dikarya</taxon>
        <taxon>Basidiomycota</taxon>
        <taxon>Agaricomycotina</taxon>
        <taxon>Agaricomycetes</taxon>
        <taxon>Agaricomycetidae</taxon>
        <taxon>Agaricales</taxon>
        <taxon>Agaricineae</taxon>
        <taxon>Psathyrellaceae</taxon>
        <taxon>Candolleomyces</taxon>
    </lineage>
</organism>
<accession>A0A9W8JAE3</accession>
<reference evidence="2" key="1">
    <citation type="submission" date="2022-06" db="EMBL/GenBank/DDBJ databases">
        <title>Genome Sequence of Candolleomyces eurysporus.</title>
        <authorList>
            <person name="Buettner E."/>
        </authorList>
    </citation>
    <scope>NUCLEOTIDE SEQUENCE</scope>
    <source>
        <strain evidence="2">VTCC 930004</strain>
    </source>
</reference>
<dbReference type="Proteomes" id="UP001140091">
    <property type="component" value="Unassembled WGS sequence"/>
</dbReference>
<feature type="compositionally biased region" description="Low complexity" evidence="1">
    <location>
        <begin position="134"/>
        <end position="158"/>
    </location>
</feature>
<dbReference type="OrthoDB" id="3030188at2759"/>